<proteinExistence type="predicted"/>
<dbReference type="EMBL" id="BPVZ01000019">
    <property type="protein sequence ID" value="GKV02720.1"/>
    <property type="molecule type" value="Genomic_DNA"/>
</dbReference>
<comment type="caution">
    <text evidence="1">The sequence shown here is derived from an EMBL/GenBank/DDBJ whole genome shotgun (WGS) entry which is preliminary data.</text>
</comment>
<gene>
    <name evidence="1" type="ORF">SLEP1_g15117</name>
</gene>
<name>A0AAV5IVU7_9ROSI</name>
<organism evidence="1 2">
    <name type="scientific">Rubroshorea leprosula</name>
    <dbReference type="NCBI Taxonomy" id="152421"/>
    <lineage>
        <taxon>Eukaryota</taxon>
        <taxon>Viridiplantae</taxon>
        <taxon>Streptophyta</taxon>
        <taxon>Embryophyta</taxon>
        <taxon>Tracheophyta</taxon>
        <taxon>Spermatophyta</taxon>
        <taxon>Magnoliopsida</taxon>
        <taxon>eudicotyledons</taxon>
        <taxon>Gunneridae</taxon>
        <taxon>Pentapetalae</taxon>
        <taxon>rosids</taxon>
        <taxon>malvids</taxon>
        <taxon>Malvales</taxon>
        <taxon>Dipterocarpaceae</taxon>
        <taxon>Rubroshorea</taxon>
    </lineage>
</organism>
<dbReference type="Proteomes" id="UP001054252">
    <property type="component" value="Unassembled WGS sequence"/>
</dbReference>
<reference evidence="1 2" key="1">
    <citation type="journal article" date="2021" name="Commun. Biol.">
        <title>The genome of Shorea leprosula (Dipterocarpaceae) highlights the ecological relevance of drought in aseasonal tropical rainforests.</title>
        <authorList>
            <person name="Ng K.K.S."/>
            <person name="Kobayashi M.J."/>
            <person name="Fawcett J.A."/>
            <person name="Hatakeyama M."/>
            <person name="Paape T."/>
            <person name="Ng C.H."/>
            <person name="Ang C.C."/>
            <person name="Tnah L.H."/>
            <person name="Lee C.T."/>
            <person name="Nishiyama T."/>
            <person name="Sese J."/>
            <person name="O'Brien M.J."/>
            <person name="Copetti D."/>
            <person name="Mohd Noor M.I."/>
            <person name="Ong R.C."/>
            <person name="Putra M."/>
            <person name="Sireger I.Z."/>
            <person name="Indrioko S."/>
            <person name="Kosugi Y."/>
            <person name="Izuno A."/>
            <person name="Isagi Y."/>
            <person name="Lee S.L."/>
            <person name="Shimizu K.K."/>
        </authorList>
    </citation>
    <scope>NUCLEOTIDE SEQUENCE [LARGE SCALE GENOMIC DNA]</scope>
    <source>
        <strain evidence="1">214</strain>
    </source>
</reference>
<sequence length="48" mass="5605">MHLFIRSRFIYPLDAYPSLIEFKDLFLLLVLPISPQPPIACFMVNPVK</sequence>
<keyword evidence="2" id="KW-1185">Reference proteome</keyword>
<evidence type="ECO:0000313" key="1">
    <source>
        <dbReference type="EMBL" id="GKV02720.1"/>
    </source>
</evidence>
<accession>A0AAV5IVU7</accession>
<evidence type="ECO:0000313" key="2">
    <source>
        <dbReference type="Proteomes" id="UP001054252"/>
    </source>
</evidence>
<protein>
    <submittedName>
        <fullName evidence="1">Uncharacterized protein</fullName>
    </submittedName>
</protein>
<dbReference type="AlphaFoldDB" id="A0AAV5IVU7"/>